<gene>
    <name evidence="2" type="ORF">ACFFNY_22320</name>
</gene>
<keyword evidence="1" id="KW-0732">Signal</keyword>
<dbReference type="Proteomes" id="UP001589619">
    <property type="component" value="Unassembled WGS sequence"/>
</dbReference>
<reference evidence="2 3" key="1">
    <citation type="submission" date="2024-09" db="EMBL/GenBank/DDBJ databases">
        <authorList>
            <person name="Sun Q."/>
            <person name="Mori K."/>
        </authorList>
    </citation>
    <scope>NUCLEOTIDE SEQUENCE [LARGE SCALE GENOMIC DNA]</scope>
    <source>
        <strain evidence="2 3">JCM 12520</strain>
    </source>
</reference>
<name>A0ABV5W1B7_9BACL</name>
<evidence type="ECO:0008006" key="4">
    <source>
        <dbReference type="Google" id="ProtNLM"/>
    </source>
</evidence>
<organism evidence="2 3">
    <name type="scientific">Paenibacillus hodogayensis</name>
    <dbReference type="NCBI Taxonomy" id="279208"/>
    <lineage>
        <taxon>Bacteria</taxon>
        <taxon>Bacillati</taxon>
        <taxon>Bacillota</taxon>
        <taxon>Bacilli</taxon>
        <taxon>Bacillales</taxon>
        <taxon>Paenibacillaceae</taxon>
        <taxon>Paenibacillus</taxon>
    </lineage>
</organism>
<accession>A0ABV5W1B7</accession>
<protein>
    <recommendedName>
        <fullName evidence="4">Lipoprotein</fullName>
    </recommendedName>
</protein>
<evidence type="ECO:0000313" key="2">
    <source>
        <dbReference type="EMBL" id="MFB9754315.1"/>
    </source>
</evidence>
<sequence length="547" mass="60880">MKATRLAAAATLCVLALGCQSSLAPAGSAATSLPEYSEGTSIARAVSLLPADAGPDTKDVPLPLSWETYPTTGDVRVLKEGFEQAERIVKEVVLYAAGQAKEIKVVIYAHKTDPDYLHAALIRDGITYDIGTVAGYRYDQDDNLIVRNIMLFRKQVIQIQGMVGAAASMTRYIDVEDGIPKPLLLVEDGHAVQIDVDHDGLPEVTASSGTIPYTTIYRWKDGHIERSRLNDALQAEAVRITDEGAIEASFGTDLSQVRLYWLKENHLSQFASYSSEEYYSDRFVTIPYTPEEALQIRNQADALRIFEPLVPRKGIATDYGVDVREEPNGVLKMTFPHFSIYQSKTDLKPPEVDPASGTKHFFPGFSAQWIGPDEGGGGWYLQRGSTFISISTAKPYNADQLLFVAASLVPLEELKLPDGTATNTALPVTRDYLFALQAANEFATAWTHRDPENGLRWVSDAWKAVKEPLEADAYFRGTSNPHHMAFELSGKRKPDERTFLFDIHLYEYYTGQPDYVHGFPFDRRGWTLEVIKEGTNEWGEGIWRVNP</sequence>
<dbReference type="RefSeq" id="WP_344913792.1">
    <property type="nucleotide sequence ID" value="NZ_BAAAYO010000013.1"/>
</dbReference>
<feature type="chain" id="PRO_5045376189" description="Lipoprotein" evidence="1">
    <location>
        <begin position="27"/>
        <end position="547"/>
    </location>
</feature>
<comment type="caution">
    <text evidence="2">The sequence shown here is derived from an EMBL/GenBank/DDBJ whole genome shotgun (WGS) entry which is preliminary data.</text>
</comment>
<keyword evidence="3" id="KW-1185">Reference proteome</keyword>
<dbReference type="EMBL" id="JBHMAG010000014">
    <property type="protein sequence ID" value="MFB9754315.1"/>
    <property type="molecule type" value="Genomic_DNA"/>
</dbReference>
<proteinExistence type="predicted"/>
<evidence type="ECO:0000256" key="1">
    <source>
        <dbReference type="SAM" id="SignalP"/>
    </source>
</evidence>
<feature type="signal peptide" evidence="1">
    <location>
        <begin position="1"/>
        <end position="26"/>
    </location>
</feature>
<dbReference type="PROSITE" id="PS51257">
    <property type="entry name" value="PROKAR_LIPOPROTEIN"/>
    <property type="match status" value="1"/>
</dbReference>
<evidence type="ECO:0000313" key="3">
    <source>
        <dbReference type="Proteomes" id="UP001589619"/>
    </source>
</evidence>